<proteinExistence type="predicted"/>
<dbReference type="AlphaFoldDB" id="A0AAE0MCT3"/>
<name>A0AAE0MCT3_9PEZI</name>
<feature type="transmembrane region" description="Helical" evidence="1">
    <location>
        <begin position="39"/>
        <end position="59"/>
    </location>
</feature>
<keyword evidence="1" id="KW-0812">Transmembrane</keyword>
<dbReference type="EMBL" id="JAUEDM010000002">
    <property type="protein sequence ID" value="KAK3326299.1"/>
    <property type="molecule type" value="Genomic_DNA"/>
</dbReference>
<keyword evidence="1" id="KW-0472">Membrane</keyword>
<accession>A0AAE0MCT3</accession>
<organism evidence="2 3">
    <name type="scientific">Apodospora peruviana</name>
    <dbReference type="NCBI Taxonomy" id="516989"/>
    <lineage>
        <taxon>Eukaryota</taxon>
        <taxon>Fungi</taxon>
        <taxon>Dikarya</taxon>
        <taxon>Ascomycota</taxon>
        <taxon>Pezizomycotina</taxon>
        <taxon>Sordariomycetes</taxon>
        <taxon>Sordariomycetidae</taxon>
        <taxon>Sordariales</taxon>
        <taxon>Lasiosphaeriaceae</taxon>
        <taxon>Apodospora</taxon>
    </lineage>
</organism>
<reference evidence="2" key="1">
    <citation type="journal article" date="2023" name="Mol. Phylogenet. Evol.">
        <title>Genome-scale phylogeny and comparative genomics of the fungal order Sordariales.</title>
        <authorList>
            <person name="Hensen N."/>
            <person name="Bonometti L."/>
            <person name="Westerberg I."/>
            <person name="Brannstrom I.O."/>
            <person name="Guillou S."/>
            <person name="Cros-Aarteil S."/>
            <person name="Calhoun S."/>
            <person name="Haridas S."/>
            <person name="Kuo A."/>
            <person name="Mondo S."/>
            <person name="Pangilinan J."/>
            <person name="Riley R."/>
            <person name="LaButti K."/>
            <person name="Andreopoulos B."/>
            <person name="Lipzen A."/>
            <person name="Chen C."/>
            <person name="Yan M."/>
            <person name="Daum C."/>
            <person name="Ng V."/>
            <person name="Clum A."/>
            <person name="Steindorff A."/>
            <person name="Ohm R.A."/>
            <person name="Martin F."/>
            <person name="Silar P."/>
            <person name="Natvig D.O."/>
            <person name="Lalanne C."/>
            <person name="Gautier V."/>
            <person name="Ament-Velasquez S.L."/>
            <person name="Kruys A."/>
            <person name="Hutchinson M.I."/>
            <person name="Powell A.J."/>
            <person name="Barry K."/>
            <person name="Miller A.N."/>
            <person name="Grigoriev I.V."/>
            <person name="Debuchy R."/>
            <person name="Gladieux P."/>
            <person name="Hiltunen Thoren M."/>
            <person name="Johannesson H."/>
        </authorList>
    </citation>
    <scope>NUCLEOTIDE SEQUENCE</scope>
    <source>
        <strain evidence="2">CBS 118394</strain>
    </source>
</reference>
<keyword evidence="3" id="KW-1185">Reference proteome</keyword>
<gene>
    <name evidence="2" type="ORF">B0H66DRAFT_530307</name>
</gene>
<evidence type="ECO:0000256" key="1">
    <source>
        <dbReference type="SAM" id="Phobius"/>
    </source>
</evidence>
<evidence type="ECO:0000313" key="2">
    <source>
        <dbReference type="EMBL" id="KAK3326299.1"/>
    </source>
</evidence>
<sequence>MFAADVLGGMESYYPHFQSQSEVTVLILVIGMPSTSFDIFISVPAGVFSYIITWLYNYLYNLSDFSRRYTGVRLEHSLAREFYDQTRRNISPPLALRNFNTKLQTE</sequence>
<evidence type="ECO:0000313" key="3">
    <source>
        <dbReference type="Proteomes" id="UP001283341"/>
    </source>
</evidence>
<comment type="caution">
    <text evidence="2">The sequence shown here is derived from an EMBL/GenBank/DDBJ whole genome shotgun (WGS) entry which is preliminary data.</text>
</comment>
<dbReference type="Proteomes" id="UP001283341">
    <property type="component" value="Unassembled WGS sequence"/>
</dbReference>
<keyword evidence="1" id="KW-1133">Transmembrane helix</keyword>
<protein>
    <submittedName>
        <fullName evidence="2">Uncharacterized protein</fullName>
    </submittedName>
</protein>
<reference evidence="2" key="2">
    <citation type="submission" date="2023-06" db="EMBL/GenBank/DDBJ databases">
        <authorList>
            <consortium name="Lawrence Berkeley National Laboratory"/>
            <person name="Haridas S."/>
            <person name="Hensen N."/>
            <person name="Bonometti L."/>
            <person name="Westerberg I."/>
            <person name="Brannstrom I.O."/>
            <person name="Guillou S."/>
            <person name="Cros-Aarteil S."/>
            <person name="Calhoun S."/>
            <person name="Kuo A."/>
            <person name="Mondo S."/>
            <person name="Pangilinan J."/>
            <person name="Riley R."/>
            <person name="Labutti K."/>
            <person name="Andreopoulos B."/>
            <person name="Lipzen A."/>
            <person name="Chen C."/>
            <person name="Yanf M."/>
            <person name="Daum C."/>
            <person name="Ng V."/>
            <person name="Clum A."/>
            <person name="Steindorff A."/>
            <person name="Ohm R."/>
            <person name="Martin F."/>
            <person name="Silar P."/>
            <person name="Natvig D."/>
            <person name="Lalanne C."/>
            <person name="Gautier V."/>
            <person name="Ament-Velasquez S.L."/>
            <person name="Kruys A."/>
            <person name="Hutchinson M.I."/>
            <person name="Powell A.J."/>
            <person name="Barry K."/>
            <person name="Miller A.N."/>
            <person name="Grigoriev I.V."/>
            <person name="Debuchy R."/>
            <person name="Gladieux P."/>
            <person name="Thoren M.H."/>
            <person name="Johannesson H."/>
        </authorList>
    </citation>
    <scope>NUCLEOTIDE SEQUENCE</scope>
    <source>
        <strain evidence="2">CBS 118394</strain>
    </source>
</reference>